<evidence type="ECO:0000256" key="1">
    <source>
        <dbReference type="ARBA" id="ARBA00011738"/>
    </source>
</evidence>
<feature type="domain" description="Stress-response A/B barrel" evidence="2">
    <location>
        <begin position="2"/>
        <end position="96"/>
    </location>
</feature>
<evidence type="ECO:0000313" key="3">
    <source>
        <dbReference type="EMBL" id="QIR05823.1"/>
    </source>
</evidence>
<dbReference type="EMBL" id="CP050266">
    <property type="protein sequence ID" value="QIR05823.1"/>
    <property type="molecule type" value="Genomic_DNA"/>
</dbReference>
<sequence>MIRHVLVVRFVPNARDAQIQAVRDAFEAMPSTIEGVESVEWGENNSPEGKNQGYSHVILMTFRDETARQTYLPHPAHEALKEVFRPVIEDLIVIDYTVALS</sequence>
<keyword evidence="4" id="KW-1185">Reference proteome</keyword>
<protein>
    <submittedName>
        <fullName evidence="3">Dabb family protein</fullName>
    </submittedName>
</protein>
<dbReference type="Pfam" id="PF07876">
    <property type="entry name" value="Dabb"/>
    <property type="match status" value="1"/>
</dbReference>
<proteinExistence type="predicted"/>
<gene>
    <name evidence="3" type="ORF">HBA18_05225</name>
</gene>
<dbReference type="RefSeq" id="WP_069588837.1">
    <property type="nucleotide sequence ID" value="NZ_CP050266.1"/>
</dbReference>
<dbReference type="InterPro" id="IPR044662">
    <property type="entry name" value="HS1/DABB1-like"/>
</dbReference>
<dbReference type="PANTHER" id="PTHR33178">
    <property type="match status" value="1"/>
</dbReference>
<dbReference type="InterPro" id="IPR013097">
    <property type="entry name" value="Dabb"/>
</dbReference>
<dbReference type="SMART" id="SM00886">
    <property type="entry name" value="Dabb"/>
    <property type="match status" value="1"/>
</dbReference>
<dbReference type="InterPro" id="IPR011008">
    <property type="entry name" value="Dimeric_a/b-barrel"/>
</dbReference>
<dbReference type="Gene3D" id="3.30.70.100">
    <property type="match status" value="1"/>
</dbReference>
<evidence type="ECO:0000259" key="2">
    <source>
        <dbReference type="PROSITE" id="PS51502"/>
    </source>
</evidence>
<dbReference type="SUPFAM" id="SSF54909">
    <property type="entry name" value="Dimeric alpha+beta barrel"/>
    <property type="match status" value="1"/>
</dbReference>
<organism evidence="3 4">
    <name type="scientific">Salinivibrio costicola</name>
    <name type="common">Vibrio costicola</name>
    <dbReference type="NCBI Taxonomy" id="51367"/>
    <lineage>
        <taxon>Bacteria</taxon>
        <taxon>Pseudomonadati</taxon>
        <taxon>Pseudomonadota</taxon>
        <taxon>Gammaproteobacteria</taxon>
        <taxon>Vibrionales</taxon>
        <taxon>Vibrionaceae</taxon>
        <taxon>Salinivibrio</taxon>
    </lineage>
</organism>
<dbReference type="PANTHER" id="PTHR33178:SF10">
    <property type="entry name" value="STRESS-RESPONSE A_B BARREL DOMAIN-CONTAINING PROTEIN"/>
    <property type="match status" value="1"/>
</dbReference>
<reference evidence="3 4" key="1">
    <citation type="submission" date="2020-03" db="EMBL/GenBank/DDBJ databases">
        <title>Genome mining reveals the biosynthetic pathways of PHA and ectoines of the halophilic strain Salinivibrio costicola M318 isolated from fermented shrimp paste.</title>
        <authorList>
            <person name="Doan T.V."/>
            <person name="Tran L.T."/>
            <person name="Trieu T.A."/>
            <person name="Nguyen Q.V."/>
            <person name="Quach T.N."/>
            <person name="Phi T.Q."/>
            <person name="Kumar S."/>
        </authorList>
    </citation>
    <scope>NUCLEOTIDE SEQUENCE [LARGE SCALE GENOMIC DNA]</scope>
    <source>
        <strain evidence="3 4">M318</strain>
    </source>
</reference>
<comment type="subunit">
    <text evidence="1">Homodimer.</text>
</comment>
<name>A0ABX6K2N7_SALCS</name>
<evidence type="ECO:0000313" key="4">
    <source>
        <dbReference type="Proteomes" id="UP000501408"/>
    </source>
</evidence>
<accession>A0ABX6K2N7</accession>
<dbReference type="PROSITE" id="PS51502">
    <property type="entry name" value="S_R_A_B_BARREL"/>
    <property type="match status" value="1"/>
</dbReference>
<dbReference type="Proteomes" id="UP000501408">
    <property type="component" value="Chromosome 1"/>
</dbReference>